<dbReference type="SMART" id="SM00825">
    <property type="entry name" value="PKS_KS"/>
    <property type="match status" value="1"/>
</dbReference>
<dbReference type="SMART" id="SM00827">
    <property type="entry name" value="PKS_AT"/>
    <property type="match status" value="1"/>
</dbReference>
<keyword evidence="1" id="KW-0596">Phosphopantetheine</keyword>
<evidence type="ECO:0000313" key="6">
    <source>
        <dbReference type="Proteomes" id="UP000731519"/>
    </source>
</evidence>
<dbReference type="Gene3D" id="3.30.70.3290">
    <property type="match status" value="1"/>
</dbReference>
<reference evidence="5 6" key="1">
    <citation type="submission" date="2013-05" db="EMBL/GenBank/DDBJ databases">
        <title>Genome Sequence of Streptomyces fradiae.</title>
        <authorList>
            <person name="Kirby R."/>
        </authorList>
    </citation>
    <scope>NUCLEOTIDE SEQUENCE [LARGE SCALE GENOMIC DNA]</scope>
    <source>
        <strain evidence="5 6">ATCC 10745</strain>
    </source>
</reference>
<organism evidence="5 6">
    <name type="scientific">Streptomyces fradiae ATCC 10745 = DSM 40063</name>
    <dbReference type="NCBI Taxonomy" id="1319510"/>
    <lineage>
        <taxon>Bacteria</taxon>
        <taxon>Bacillati</taxon>
        <taxon>Actinomycetota</taxon>
        <taxon>Actinomycetes</taxon>
        <taxon>Kitasatosporales</taxon>
        <taxon>Streptomycetaceae</taxon>
        <taxon>Streptomyces</taxon>
    </lineage>
</organism>
<dbReference type="InterPro" id="IPR016039">
    <property type="entry name" value="Thiolase-like"/>
</dbReference>
<dbReference type="SUPFAM" id="SSF55048">
    <property type="entry name" value="Probable ACP-binding domain of malonyl-CoA ACP transacylase"/>
    <property type="match status" value="1"/>
</dbReference>
<dbReference type="InterPro" id="IPR050091">
    <property type="entry name" value="PKS_NRPS_Biosynth_Enz"/>
</dbReference>
<dbReference type="PANTHER" id="PTHR43775">
    <property type="entry name" value="FATTY ACID SYNTHASE"/>
    <property type="match status" value="1"/>
</dbReference>
<name>A0ABQ6XKH9_STRFR</name>
<dbReference type="SUPFAM" id="SSF53901">
    <property type="entry name" value="Thiolase-like"/>
    <property type="match status" value="1"/>
</dbReference>
<proteinExistence type="predicted"/>
<dbReference type="Gene3D" id="3.40.47.10">
    <property type="match status" value="1"/>
</dbReference>
<dbReference type="Gene3D" id="3.40.366.10">
    <property type="entry name" value="Malonyl-Coenzyme A Acyl Carrier Protein, domain 2"/>
    <property type="match status" value="1"/>
</dbReference>
<dbReference type="InterPro" id="IPR014031">
    <property type="entry name" value="Ketoacyl_synth_C"/>
</dbReference>
<keyword evidence="6" id="KW-1185">Reference proteome</keyword>
<dbReference type="PROSITE" id="PS52004">
    <property type="entry name" value="KS3_2"/>
    <property type="match status" value="1"/>
</dbReference>
<feature type="domain" description="Ketosynthase family 3 (KS3)" evidence="4">
    <location>
        <begin position="1"/>
        <end position="410"/>
    </location>
</feature>
<dbReference type="Pfam" id="PF00698">
    <property type="entry name" value="Acyl_transf_1"/>
    <property type="match status" value="1"/>
</dbReference>
<dbReference type="Pfam" id="PF16197">
    <property type="entry name" value="KAsynt_C_assoc"/>
    <property type="match status" value="1"/>
</dbReference>
<dbReference type="SUPFAM" id="SSF52151">
    <property type="entry name" value="FabD/lysophospholipase-like"/>
    <property type="match status" value="1"/>
</dbReference>
<sequence length="880" mass="92185">MFPNAGSTDELWRVLVEGEDCLTEVPASRWDIDAYYGTDGAPGTVYLRRAGFVEGLTDFDPGFFRLSPAEAEWIDPQQRHLVQSAWRALEDAGLAGKAQPATGVFVGASYQHYRDTVVGDVVQTPAGLGNHNAILANRVSFFLDLHGPSMTIDTLCSSSLVALHTAVRSMRAGECEQAVVAGVHLGMSPQYFQLGSRLRSFSPSNALRPFDSGADGFVPGEGVVTVVLKPLRAALRDGDRVRGVIKGTAVNHGGRTSGLTVPSSAAQQSVISAALADAGVPVESIGLVEAHGTGTSLGDPIEVEGLTRAWRALTDRSQFCAIGSLKGNVGHLEPAAGLAGLVKVLLSMERGMVPPSLHVVRPNDHIRFEDTPFFLADRVMEWPRPQGGPRRGAVSAFGMGGVNAHVILEEAPAAPAREVVAQESYLVRVDAADETSVRALAGAYADRLAEVDADQLGDFAYTANTGRAGHRFGAVVSGGDAGELAVALRDVASGTSAVARKRGGNAAPVAFMFTGQGSQYAGMGRGLYATEPVFQDALDECASLLAGHLDVPLTELLFGSSAHLLDSTRFAQVGIVAVQVGLVRWLESVGVRADVVVGHSLGELTAAWAAGVVGLGDLLRLAVVRGRLMESQPGEGAMAAVHGDAEAVLEALRAFPGVEVAAFNSPRVVTVSGPADVVARFREESGLRSQALVVSHAFHSALMEGAVAPFAEAVSGAVLSAPSVAFASSVTGGWHTAGSAVDPGHWARGIREPVRFAEAVALVGSVGAGVVWEIGSQPQLTSLARASWQGGEPVWLTTLRRDRVDQAEVHAALAAYANSGSGVVDWAGVHAGKGHRTTTLPTYPFNRQDLVAPPARRERAASTLGHPLFDRHYEHRSEGQ</sequence>
<dbReference type="PANTHER" id="PTHR43775:SF37">
    <property type="entry name" value="SI:DKEY-61P9.11"/>
    <property type="match status" value="1"/>
</dbReference>
<accession>A0ABQ6XKH9</accession>
<dbReference type="InterPro" id="IPR016035">
    <property type="entry name" value="Acyl_Trfase/lysoPLipase"/>
</dbReference>
<keyword evidence="2" id="KW-0597">Phosphoprotein</keyword>
<comment type="caution">
    <text evidence="5">The sequence shown here is derived from an EMBL/GenBank/DDBJ whole genome shotgun (WGS) entry which is preliminary data.</text>
</comment>
<dbReference type="CDD" id="cd00833">
    <property type="entry name" value="PKS"/>
    <property type="match status" value="1"/>
</dbReference>
<dbReference type="InterPro" id="IPR014043">
    <property type="entry name" value="Acyl_transferase_dom"/>
</dbReference>
<dbReference type="InterPro" id="IPR001227">
    <property type="entry name" value="Ac_transferase_dom_sf"/>
</dbReference>
<evidence type="ECO:0000313" key="5">
    <source>
        <dbReference type="EMBL" id="KAF0646281.1"/>
    </source>
</evidence>
<dbReference type="Pfam" id="PF02801">
    <property type="entry name" value="Ketoacyl-synt_C"/>
    <property type="match status" value="1"/>
</dbReference>
<evidence type="ECO:0000256" key="3">
    <source>
        <dbReference type="SAM" id="MobiDB-lite"/>
    </source>
</evidence>
<protein>
    <recommendedName>
        <fullName evidence="4">Ketosynthase family 3 (KS3) domain-containing protein</fullName>
    </recommendedName>
</protein>
<dbReference type="InterPro" id="IPR014030">
    <property type="entry name" value="Ketoacyl_synth_N"/>
</dbReference>
<evidence type="ECO:0000256" key="2">
    <source>
        <dbReference type="ARBA" id="ARBA00022553"/>
    </source>
</evidence>
<gene>
    <name evidence="5" type="ORF">K701_29390</name>
</gene>
<dbReference type="InterPro" id="IPR020841">
    <property type="entry name" value="PKS_Beta-ketoAc_synthase_dom"/>
</dbReference>
<dbReference type="Pfam" id="PF00109">
    <property type="entry name" value="ketoacyl-synt"/>
    <property type="match status" value="1"/>
</dbReference>
<feature type="region of interest" description="Disordered" evidence="3">
    <location>
        <begin position="856"/>
        <end position="880"/>
    </location>
</feature>
<evidence type="ECO:0000256" key="1">
    <source>
        <dbReference type="ARBA" id="ARBA00022450"/>
    </source>
</evidence>
<dbReference type="EMBL" id="ASYR01000057">
    <property type="protein sequence ID" value="KAF0646281.1"/>
    <property type="molecule type" value="Genomic_DNA"/>
</dbReference>
<feature type="compositionally biased region" description="Basic and acidic residues" evidence="3">
    <location>
        <begin position="868"/>
        <end position="880"/>
    </location>
</feature>
<evidence type="ECO:0000259" key="4">
    <source>
        <dbReference type="PROSITE" id="PS52004"/>
    </source>
</evidence>
<dbReference type="InterPro" id="IPR032821">
    <property type="entry name" value="PKS_assoc"/>
</dbReference>
<dbReference type="Proteomes" id="UP000731519">
    <property type="component" value="Unassembled WGS sequence"/>
</dbReference>
<dbReference type="InterPro" id="IPR016036">
    <property type="entry name" value="Malonyl_transacylase_ACP-bd"/>
</dbReference>